<dbReference type="AlphaFoldDB" id="A0A2R5F9N9"/>
<dbReference type="RefSeq" id="WP_109014566.1">
    <property type="nucleotide sequence ID" value="NZ_BDOQ01000003.1"/>
</dbReference>
<protein>
    <submittedName>
        <fullName evidence="2">Benzoate transporter</fullName>
    </submittedName>
</protein>
<feature type="chain" id="PRO_5015318585" evidence="1">
    <location>
        <begin position="24"/>
        <end position="125"/>
    </location>
</feature>
<evidence type="ECO:0000313" key="2">
    <source>
        <dbReference type="EMBL" id="GBG13354.1"/>
    </source>
</evidence>
<evidence type="ECO:0000256" key="1">
    <source>
        <dbReference type="SAM" id="SignalP"/>
    </source>
</evidence>
<evidence type="ECO:0000313" key="3">
    <source>
        <dbReference type="Proteomes" id="UP000245081"/>
    </source>
</evidence>
<comment type="caution">
    <text evidence="2">The sequence shown here is derived from an EMBL/GenBank/DDBJ whole genome shotgun (WGS) entry which is preliminary data.</text>
</comment>
<keyword evidence="1" id="KW-0732">Signal</keyword>
<feature type="signal peptide" evidence="1">
    <location>
        <begin position="1"/>
        <end position="23"/>
    </location>
</feature>
<dbReference type="EMBL" id="BDOQ01000003">
    <property type="protein sequence ID" value="GBG13354.1"/>
    <property type="molecule type" value="Genomic_DNA"/>
</dbReference>
<organism evidence="2 3">
    <name type="scientific">Novimethylophilus kurashikiensis</name>
    <dbReference type="NCBI Taxonomy" id="1825523"/>
    <lineage>
        <taxon>Bacteria</taxon>
        <taxon>Pseudomonadati</taxon>
        <taxon>Pseudomonadota</taxon>
        <taxon>Betaproteobacteria</taxon>
        <taxon>Nitrosomonadales</taxon>
        <taxon>Methylophilaceae</taxon>
        <taxon>Novimethylophilus</taxon>
    </lineage>
</organism>
<keyword evidence="3" id="KW-1185">Reference proteome</keyword>
<dbReference type="Proteomes" id="UP000245081">
    <property type="component" value="Unassembled WGS sequence"/>
</dbReference>
<proteinExistence type="predicted"/>
<reference evidence="2 3" key="1">
    <citation type="journal article" date="2018" name="Environ. Microbiol.">
        <title>Isolation and genomic characterization of Novimethylophilus kurashikiensis gen. nov. sp. nov., a new lanthanide-dependent methylotrophic species of Methylophilaceae.</title>
        <authorList>
            <person name="Lv H."/>
            <person name="Sahin N."/>
            <person name="Tani A."/>
        </authorList>
    </citation>
    <scope>NUCLEOTIDE SEQUENCE [LARGE SCALE GENOMIC DNA]</scope>
    <source>
        <strain evidence="2 3">La2-4</strain>
    </source>
</reference>
<name>A0A2R5F9N9_9PROT</name>
<accession>A0A2R5F9N9</accession>
<sequence length="125" mass="13430">MRKLLKFLVAVFLVLCLPLQGLAGVTMPACAGHAPVAVQMADDHDAMESHCQHMKMAAEKKAHDHKISHDKCAACYISVSQAIVPQVTVAVPLLGTTAYSHLALVEYQTQLSTPYHPPRSTAAQG</sequence>
<gene>
    <name evidence="2" type="ORF">NMK_0900</name>
</gene>